<evidence type="ECO:0000313" key="2">
    <source>
        <dbReference type="Proteomes" id="UP000294360"/>
    </source>
</evidence>
<proteinExistence type="predicted"/>
<accession>A0A4U8Z4K9</accession>
<gene>
    <name evidence="1" type="ORF">MTUNDRAET4_3496</name>
</gene>
<dbReference type="AlphaFoldDB" id="A0A4U8Z4K9"/>
<reference evidence="1 2" key="1">
    <citation type="submission" date="2019-03" db="EMBL/GenBank/DDBJ databases">
        <authorList>
            <person name="Kox A.R. M."/>
        </authorList>
    </citation>
    <scope>NUCLEOTIDE SEQUENCE [LARGE SCALE GENOMIC DNA]</scope>
    <source>
        <strain evidence="1">MTUNDRAET4 annotated genome</strain>
    </source>
</reference>
<dbReference type="EMBL" id="LR536450">
    <property type="protein sequence ID" value="VFU10383.1"/>
    <property type="molecule type" value="Genomic_DNA"/>
</dbReference>
<evidence type="ECO:0000313" key="1">
    <source>
        <dbReference type="EMBL" id="VFU10383.1"/>
    </source>
</evidence>
<protein>
    <submittedName>
        <fullName evidence="1">Uncharacterized protein</fullName>
    </submittedName>
</protein>
<dbReference type="KEGG" id="mtun:MTUNDRAET4_3496"/>
<organism evidence="1 2">
    <name type="scientific">Methylocella tundrae</name>
    <dbReference type="NCBI Taxonomy" id="227605"/>
    <lineage>
        <taxon>Bacteria</taxon>
        <taxon>Pseudomonadati</taxon>
        <taxon>Pseudomonadota</taxon>
        <taxon>Alphaproteobacteria</taxon>
        <taxon>Hyphomicrobiales</taxon>
        <taxon>Beijerinckiaceae</taxon>
        <taxon>Methylocella</taxon>
    </lineage>
</organism>
<name>A0A4U8Z4K9_METTU</name>
<dbReference type="Proteomes" id="UP000294360">
    <property type="component" value="Chromosome"/>
</dbReference>
<sequence length="174" mass="19380">MTLGKCQTFRRSCIEERRSRAVIKRGPFRQIGCETRKTGAVQEKLKPGAIARGASFARFPANAASRKLIATYFHDTAIVSYASHVKSGTQPALYPFLMQSSRYRANDFHQCRVVPIDFIRNGHPGQSYPFIIRRIEVGAAVHASRRVFQTLSGTRYPGPSLPNPAASMTLKILV</sequence>